<proteinExistence type="predicted"/>
<dbReference type="EMBL" id="CAMXCT030006689">
    <property type="protein sequence ID" value="CAL4805682.1"/>
    <property type="molecule type" value="Genomic_DNA"/>
</dbReference>
<evidence type="ECO:0000259" key="7">
    <source>
        <dbReference type="Pfam" id="PF12265"/>
    </source>
</evidence>
<evidence type="ECO:0000256" key="4">
    <source>
        <dbReference type="ARBA" id="ARBA00022853"/>
    </source>
</evidence>
<keyword evidence="10" id="KW-1185">Reference proteome</keyword>
<dbReference type="PROSITE" id="PS00678">
    <property type="entry name" value="WD_REPEATS_1"/>
    <property type="match status" value="1"/>
</dbReference>
<gene>
    <name evidence="8" type="ORF">C1SCF055_LOCUS42943</name>
</gene>
<name>A0A9P1M4E5_9DINO</name>
<evidence type="ECO:0000256" key="3">
    <source>
        <dbReference type="ARBA" id="ARBA00022737"/>
    </source>
</evidence>
<dbReference type="InterPro" id="IPR020472">
    <property type="entry name" value="WD40_PAC1"/>
</dbReference>
<dbReference type="Gene3D" id="2.130.10.10">
    <property type="entry name" value="YVTN repeat-like/Quinoprotein amine dehydrogenase"/>
    <property type="match status" value="1"/>
</dbReference>
<comment type="caution">
    <text evidence="8">The sequence shown here is derived from an EMBL/GenBank/DDBJ whole genome shotgun (WGS) entry which is preliminary data.</text>
</comment>
<dbReference type="OrthoDB" id="427795at2759"/>
<feature type="repeat" description="WD" evidence="6">
    <location>
        <begin position="227"/>
        <end position="268"/>
    </location>
</feature>
<dbReference type="GO" id="GO:0006325">
    <property type="term" value="P:chromatin organization"/>
    <property type="evidence" value="ECO:0007669"/>
    <property type="project" value="UniProtKB-KW"/>
</dbReference>
<reference evidence="9 10" key="2">
    <citation type="submission" date="2024-05" db="EMBL/GenBank/DDBJ databases">
        <authorList>
            <person name="Chen Y."/>
            <person name="Shah S."/>
            <person name="Dougan E. K."/>
            <person name="Thang M."/>
            <person name="Chan C."/>
        </authorList>
    </citation>
    <scope>NUCLEOTIDE SEQUENCE [LARGE SCALE GENOMIC DNA]</scope>
</reference>
<feature type="repeat" description="WD" evidence="6">
    <location>
        <begin position="193"/>
        <end position="226"/>
    </location>
</feature>
<dbReference type="PANTHER" id="PTHR22850">
    <property type="entry name" value="WD40 REPEAT FAMILY"/>
    <property type="match status" value="1"/>
</dbReference>
<keyword evidence="5" id="KW-0539">Nucleus</keyword>
<evidence type="ECO:0000256" key="5">
    <source>
        <dbReference type="ARBA" id="ARBA00023242"/>
    </source>
</evidence>
<keyword evidence="2 6" id="KW-0853">WD repeat</keyword>
<keyword evidence="4" id="KW-0156">Chromatin regulator</keyword>
<dbReference type="EMBL" id="CAMXCT020006689">
    <property type="protein sequence ID" value="CAL1171745.1"/>
    <property type="molecule type" value="Genomic_DNA"/>
</dbReference>
<protein>
    <submittedName>
        <fullName evidence="9">Histone-binding protein RBBP4</fullName>
    </submittedName>
</protein>
<dbReference type="PROSITE" id="PS50082">
    <property type="entry name" value="WD_REPEATS_2"/>
    <property type="match status" value="3"/>
</dbReference>
<dbReference type="PRINTS" id="PR00320">
    <property type="entry name" value="GPROTEINBRPT"/>
</dbReference>
<accession>A0A9P1M4E5</accession>
<evidence type="ECO:0000256" key="2">
    <source>
        <dbReference type="ARBA" id="ARBA00022574"/>
    </source>
</evidence>
<comment type="subcellular location">
    <subcellularLocation>
        <location evidence="1">Nucleus</location>
    </subcellularLocation>
</comment>
<dbReference type="InterPro" id="IPR036322">
    <property type="entry name" value="WD40_repeat_dom_sf"/>
</dbReference>
<dbReference type="Pfam" id="PF00400">
    <property type="entry name" value="WD40"/>
    <property type="match status" value="3"/>
</dbReference>
<evidence type="ECO:0000256" key="6">
    <source>
        <dbReference type="PROSITE-ProRule" id="PRU00221"/>
    </source>
</evidence>
<evidence type="ECO:0000313" key="8">
    <source>
        <dbReference type="EMBL" id="CAI4018370.1"/>
    </source>
</evidence>
<keyword evidence="3" id="KW-0677">Repeat</keyword>
<dbReference type="InterPro" id="IPR022052">
    <property type="entry name" value="Histone-bd_RBBP4-like_N"/>
</dbReference>
<dbReference type="InterPro" id="IPR019775">
    <property type="entry name" value="WD40_repeat_CS"/>
</dbReference>
<evidence type="ECO:0000313" key="9">
    <source>
        <dbReference type="EMBL" id="CAL4805682.1"/>
    </source>
</evidence>
<organism evidence="8">
    <name type="scientific">Cladocopium goreaui</name>
    <dbReference type="NCBI Taxonomy" id="2562237"/>
    <lineage>
        <taxon>Eukaryota</taxon>
        <taxon>Sar</taxon>
        <taxon>Alveolata</taxon>
        <taxon>Dinophyceae</taxon>
        <taxon>Suessiales</taxon>
        <taxon>Symbiodiniaceae</taxon>
        <taxon>Cladocopium</taxon>
    </lineage>
</organism>
<dbReference type="Proteomes" id="UP001152797">
    <property type="component" value="Unassembled WGS sequence"/>
</dbReference>
<dbReference type="EMBL" id="CAMXCT010006689">
    <property type="protein sequence ID" value="CAI4018370.1"/>
    <property type="molecule type" value="Genomic_DNA"/>
</dbReference>
<reference evidence="8" key="1">
    <citation type="submission" date="2022-10" db="EMBL/GenBank/DDBJ databases">
        <authorList>
            <person name="Chen Y."/>
            <person name="Dougan E. K."/>
            <person name="Chan C."/>
            <person name="Rhodes N."/>
            <person name="Thang M."/>
        </authorList>
    </citation>
    <scope>NUCLEOTIDE SEQUENCE</scope>
</reference>
<sequence>MAGGSSAPREDDNLAVEVRRSAFEDLEEKLVWRKNAPLLYDLFALCDLEQTAQSVSWLPDVEDEPTKLAVGLRQKGCQRSKLLVLELTCLVDNESSEEPWKTWSIEDLGAVSGFGLKGMKDQAPLRTAVEFKMPSDANRIAACPTQASLLAVKGCCGNVFLYDCKSPEGSGGSEGSAGCKATLSEEKPVEGYALEWSPSDVHFLSTGGHDGLLSIWDVQAKSKLWSTKAHEGPLNDLCHSANGQQLVTLGEDHATVIWDIRSKSKASGFQVATEQLSVDWNLSESHLLLTGGKDGVLQIWDMRKVHTPFKSLKGHRGEVVQVKWCPSEVTDSGVPNHFLASACAGGQTILWNMSADEPNEDGEAPEVLFIHSGHHGAVNDFGLAPLDDFLFCSVAEDNLQLWQPAAVIMEEDECCESAAKRQRND</sequence>
<feature type="domain" description="Histone-binding protein RBBP4-like N-terminal" evidence="7">
    <location>
        <begin position="27"/>
        <end position="89"/>
    </location>
</feature>
<dbReference type="SMART" id="SM00320">
    <property type="entry name" value="WD40"/>
    <property type="match status" value="5"/>
</dbReference>
<dbReference type="GO" id="GO:0005634">
    <property type="term" value="C:nucleus"/>
    <property type="evidence" value="ECO:0007669"/>
    <property type="project" value="UniProtKB-SubCell"/>
</dbReference>
<feature type="repeat" description="WD" evidence="6">
    <location>
        <begin position="284"/>
        <end position="303"/>
    </location>
</feature>
<dbReference type="InterPro" id="IPR050459">
    <property type="entry name" value="WD_repeat_RBAP46/RBAP48/MSI1"/>
</dbReference>
<dbReference type="AlphaFoldDB" id="A0A9P1M4E5"/>
<dbReference type="Pfam" id="PF12265">
    <property type="entry name" value="CAF1C_H4-bd"/>
    <property type="match status" value="1"/>
</dbReference>
<evidence type="ECO:0000256" key="1">
    <source>
        <dbReference type="ARBA" id="ARBA00004123"/>
    </source>
</evidence>
<dbReference type="SUPFAM" id="SSF50978">
    <property type="entry name" value="WD40 repeat-like"/>
    <property type="match status" value="1"/>
</dbReference>
<evidence type="ECO:0000313" key="10">
    <source>
        <dbReference type="Proteomes" id="UP001152797"/>
    </source>
</evidence>
<dbReference type="InterPro" id="IPR015943">
    <property type="entry name" value="WD40/YVTN_repeat-like_dom_sf"/>
</dbReference>
<dbReference type="InterPro" id="IPR001680">
    <property type="entry name" value="WD40_rpt"/>
</dbReference>